<protein>
    <submittedName>
        <fullName evidence="3">Ubiquitin-like protein 3</fullName>
    </submittedName>
</protein>
<sequence length="125" mass="14142">MTTASQRQCKVIPEDKICLRLILVTGKTHEFLFSPSDTAYFVAQHVFENWPADWKEETVSSHNILKLIYQGRFLHGNVSLGALHLPLGKRTVMHLVARENLPEPAAQGPRKREKSGERSCCCTLL</sequence>
<dbReference type="InterPro" id="IPR040015">
    <property type="entry name" value="UBL3-like"/>
</dbReference>
<dbReference type="PANTHER" id="PTHR13169:SF0">
    <property type="entry name" value="UBIQUITIN-LIKE PROTEIN 3"/>
    <property type="match status" value="1"/>
</dbReference>
<dbReference type="KEGG" id="aten:116307414"/>
<dbReference type="Pfam" id="PF13881">
    <property type="entry name" value="Rad60-SLD_2"/>
    <property type="match status" value="1"/>
</dbReference>
<dbReference type="RefSeq" id="XP_031573524.1">
    <property type="nucleotide sequence ID" value="XM_031717664.1"/>
</dbReference>
<dbReference type="AlphaFoldDB" id="A0A6P8J1W9"/>
<reference evidence="3" key="1">
    <citation type="submission" date="2025-08" db="UniProtKB">
        <authorList>
            <consortium name="RefSeq"/>
        </authorList>
    </citation>
    <scope>IDENTIFICATION</scope>
    <source>
        <tissue evidence="3">Tentacle</tissue>
    </source>
</reference>
<organism evidence="2 3">
    <name type="scientific">Actinia tenebrosa</name>
    <name type="common">Australian red waratah sea anemone</name>
    <dbReference type="NCBI Taxonomy" id="6105"/>
    <lineage>
        <taxon>Eukaryota</taxon>
        <taxon>Metazoa</taxon>
        <taxon>Cnidaria</taxon>
        <taxon>Anthozoa</taxon>
        <taxon>Hexacorallia</taxon>
        <taxon>Actiniaria</taxon>
        <taxon>Actiniidae</taxon>
        <taxon>Actinia</taxon>
    </lineage>
</organism>
<dbReference type="CDD" id="cd17048">
    <property type="entry name" value="Ubl_UBL3"/>
    <property type="match status" value="1"/>
</dbReference>
<evidence type="ECO:0000313" key="3">
    <source>
        <dbReference type="RefSeq" id="XP_031573524.1"/>
    </source>
</evidence>
<accession>A0A6P8J1W9</accession>
<feature type="domain" description="UBL3-like ubiquitin" evidence="1">
    <location>
        <begin position="15"/>
        <end position="121"/>
    </location>
</feature>
<proteinExistence type="predicted"/>
<dbReference type="InterPro" id="IPR039540">
    <property type="entry name" value="UBL3-like_ubiquitin_dom"/>
</dbReference>
<dbReference type="InterPro" id="IPR047977">
    <property type="entry name" value="UBL3_Ubl_met"/>
</dbReference>
<dbReference type="InParanoid" id="A0A6P8J1W9"/>
<dbReference type="Gene3D" id="3.10.20.90">
    <property type="entry name" value="Phosphatidylinositol 3-kinase Catalytic Subunit, Chain A, domain 1"/>
    <property type="match status" value="1"/>
</dbReference>
<dbReference type="InterPro" id="IPR029071">
    <property type="entry name" value="Ubiquitin-like_domsf"/>
</dbReference>
<evidence type="ECO:0000313" key="2">
    <source>
        <dbReference type="Proteomes" id="UP000515163"/>
    </source>
</evidence>
<dbReference type="OrthoDB" id="1043111at2759"/>
<dbReference type="GeneID" id="116307414"/>
<name>A0A6P8J1W9_ACTTE</name>
<dbReference type="PANTHER" id="PTHR13169">
    <property type="entry name" value="UBIQUITIN-LIKE PROTEIN 3 HCG-1 PROTEIN"/>
    <property type="match status" value="1"/>
</dbReference>
<gene>
    <name evidence="3" type="primary">LOC116307414</name>
</gene>
<evidence type="ECO:0000259" key="1">
    <source>
        <dbReference type="Pfam" id="PF13881"/>
    </source>
</evidence>
<keyword evidence="2" id="KW-1185">Reference proteome</keyword>
<dbReference type="FunCoup" id="A0A6P8J1W9">
    <property type="interactions" value="126"/>
</dbReference>
<dbReference type="SUPFAM" id="SSF54236">
    <property type="entry name" value="Ubiquitin-like"/>
    <property type="match status" value="1"/>
</dbReference>
<dbReference type="Proteomes" id="UP000515163">
    <property type="component" value="Unplaced"/>
</dbReference>